<keyword evidence="2" id="KW-1185">Reference proteome</keyword>
<gene>
    <name evidence="1" type="ORF">RCOM_0710460</name>
</gene>
<dbReference type="InParanoid" id="B9RR62"/>
<dbReference type="EMBL" id="EQ973802">
    <property type="protein sequence ID" value="EEF46233.1"/>
    <property type="molecule type" value="Genomic_DNA"/>
</dbReference>
<accession>B9RR62</accession>
<protein>
    <submittedName>
        <fullName evidence="1">Uncharacterized protein</fullName>
    </submittedName>
</protein>
<sequence length="51" mass="5660">MPPSSIEEPKVARNLYASMGILRMQNIVPPLYKASSSTGVRGYQVFLQVSF</sequence>
<dbReference type="AlphaFoldDB" id="B9RR62"/>
<dbReference type="Proteomes" id="UP000008311">
    <property type="component" value="Unassembled WGS sequence"/>
</dbReference>
<name>B9RR62_RICCO</name>
<organism evidence="1 2">
    <name type="scientific">Ricinus communis</name>
    <name type="common">Castor bean</name>
    <dbReference type="NCBI Taxonomy" id="3988"/>
    <lineage>
        <taxon>Eukaryota</taxon>
        <taxon>Viridiplantae</taxon>
        <taxon>Streptophyta</taxon>
        <taxon>Embryophyta</taxon>
        <taxon>Tracheophyta</taxon>
        <taxon>Spermatophyta</taxon>
        <taxon>Magnoliopsida</taxon>
        <taxon>eudicotyledons</taxon>
        <taxon>Gunneridae</taxon>
        <taxon>Pentapetalae</taxon>
        <taxon>rosids</taxon>
        <taxon>fabids</taxon>
        <taxon>Malpighiales</taxon>
        <taxon>Euphorbiaceae</taxon>
        <taxon>Acalyphoideae</taxon>
        <taxon>Acalypheae</taxon>
        <taxon>Ricinus</taxon>
    </lineage>
</organism>
<evidence type="ECO:0000313" key="1">
    <source>
        <dbReference type="EMBL" id="EEF46233.1"/>
    </source>
</evidence>
<evidence type="ECO:0000313" key="2">
    <source>
        <dbReference type="Proteomes" id="UP000008311"/>
    </source>
</evidence>
<reference evidence="2" key="1">
    <citation type="journal article" date="2010" name="Nat. Biotechnol.">
        <title>Draft genome sequence of the oilseed species Ricinus communis.</title>
        <authorList>
            <person name="Chan A.P."/>
            <person name="Crabtree J."/>
            <person name="Zhao Q."/>
            <person name="Lorenzi H."/>
            <person name="Orvis J."/>
            <person name="Puiu D."/>
            <person name="Melake-Berhan A."/>
            <person name="Jones K.M."/>
            <person name="Redman J."/>
            <person name="Chen G."/>
            <person name="Cahoon E.B."/>
            <person name="Gedil M."/>
            <person name="Stanke M."/>
            <person name="Haas B.J."/>
            <person name="Wortman J.R."/>
            <person name="Fraser-Liggett C.M."/>
            <person name="Ravel J."/>
            <person name="Rabinowicz P.D."/>
        </authorList>
    </citation>
    <scope>NUCLEOTIDE SEQUENCE [LARGE SCALE GENOMIC DNA]</scope>
    <source>
        <strain evidence="2">cv. Hale</strain>
    </source>
</reference>
<proteinExistence type="predicted"/>